<dbReference type="GO" id="GO:0071949">
    <property type="term" value="F:FAD binding"/>
    <property type="evidence" value="ECO:0007669"/>
    <property type="project" value="TreeGrafter"/>
</dbReference>
<dbReference type="GO" id="GO:0106312">
    <property type="term" value="F:methylenetetrahydrofolate reductase (NADH) activity"/>
    <property type="evidence" value="ECO:0007669"/>
    <property type="project" value="UniProtKB-EC"/>
</dbReference>
<evidence type="ECO:0000256" key="2">
    <source>
        <dbReference type="ARBA" id="ARBA00004777"/>
    </source>
</evidence>
<dbReference type="SUPFAM" id="SSF51730">
    <property type="entry name" value="FAD-linked oxidoreductase"/>
    <property type="match status" value="1"/>
</dbReference>
<proteinExistence type="inferred from homology"/>
<dbReference type="AlphaFoldDB" id="A0A1Y5FB13"/>
<protein>
    <recommendedName>
        <fullName evidence="9">Methylenetetrahydrofolate reductase</fullName>
    </recommendedName>
</protein>
<keyword evidence="5 9" id="KW-0274">FAD</keyword>
<dbReference type="PANTHER" id="PTHR45754:SF3">
    <property type="entry name" value="METHYLENETETRAHYDROFOLATE REDUCTASE (NADPH)"/>
    <property type="match status" value="1"/>
</dbReference>
<comment type="cofactor">
    <cofactor evidence="1 9">
        <name>FAD</name>
        <dbReference type="ChEBI" id="CHEBI:57692"/>
    </cofactor>
</comment>
<evidence type="ECO:0000313" key="11">
    <source>
        <dbReference type="Proteomes" id="UP000196531"/>
    </source>
</evidence>
<evidence type="ECO:0000256" key="3">
    <source>
        <dbReference type="ARBA" id="ARBA00006743"/>
    </source>
</evidence>
<keyword evidence="4 9" id="KW-0285">Flavoprotein</keyword>
<dbReference type="UniPathway" id="UPA00193"/>
<evidence type="ECO:0000256" key="5">
    <source>
        <dbReference type="ARBA" id="ARBA00022827"/>
    </source>
</evidence>
<dbReference type="GO" id="GO:0009086">
    <property type="term" value="P:methionine biosynthetic process"/>
    <property type="evidence" value="ECO:0007669"/>
    <property type="project" value="TreeGrafter"/>
</dbReference>
<evidence type="ECO:0000256" key="8">
    <source>
        <dbReference type="ARBA" id="ARBA00048628"/>
    </source>
</evidence>
<dbReference type="InterPro" id="IPR003171">
    <property type="entry name" value="Mehydrof_redctse-like"/>
</dbReference>
<accession>A0A1Y5FB13</accession>
<dbReference type="Gene3D" id="3.20.20.220">
    <property type="match status" value="1"/>
</dbReference>
<dbReference type="InterPro" id="IPR029041">
    <property type="entry name" value="FAD-linked_oxidoreductase-like"/>
</dbReference>
<evidence type="ECO:0000313" key="10">
    <source>
        <dbReference type="EMBL" id="OUR98890.1"/>
    </source>
</evidence>
<dbReference type="CDD" id="cd00537">
    <property type="entry name" value="MTHFR"/>
    <property type="match status" value="1"/>
</dbReference>
<reference evidence="11" key="1">
    <citation type="journal article" date="2017" name="Proc. Natl. Acad. Sci. U.S.A.">
        <title>Simulation of Deepwater Horizon oil plume reveals substrate specialization within a complex community of hydrocarbon-degraders.</title>
        <authorList>
            <person name="Hu P."/>
            <person name="Dubinsky E.A."/>
            <person name="Probst A.J."/>
            <person name="Wang J."/>
            <person name="Sieber C.M.K."/>
            <person name="Tom L.M."/>
            <person name="Gardinali P."/>
            <person name="Banfield J.F."/>
            <person name="Atlas R.M."/>
            <person name="Andersen G.L."/>
        </authorList>
    </citation>
    <scope>NUCLEOTIDE SEQUENCE [LARGE SCALE GENOMIC DNA]</scope>
</reference>
<name>A0A1Y5FB13_9BACT</name>
<comment type="pathway">
    <text evidence="7">Amino-acid biosynthesis; L-methionine biosynthesis via de novo pathway.</text>
</comment>
<comment type="pathway">
    <text evidence="2 9">One-carbon metabolism; tetrahydrofolate interconversion.</text>
</comment>
<keyword evidence="6 9" id="KW-0560">Oxidoreductase</keyword>
<dbReference type="Pfam" id="PF02219">
    <property type="entry name" value="MTHFR"/>
    <property type="match status" value="1"/>
</dbReference>
<evidence type="ECO:0000256" key="4">
    <source>
        <dbReference type="ARBA" id="ARBA00022630"/>
    </source>
</evidence>
<dbReference type="PANTHER" id="PTHR45754">
    <property type="entry name" value="METHYLENETETRAHYDROFOLATE REDUCTASE"/>
    <property type="match status" value="1"/>
</dbReference>
<dbReference type="GO" id="GO:0035999">
    <property type="term" value="P:tetrahydrofolate interconversion"/>
    <property type="evidence" value="ECO:0007669"/>
    <property type="project" value="UniProtKB-UniPathway"/>
</dbReference>
<evidence type="ECO:0000256" key="9">
    <source>
        <dbReference type="RuleBase" id="RU003862"/>
    </source>
</evidence>
<evidence type="ECO:0000256" key="1">
    <source>
        <dbReference type="ARBA" id="ARBA00001974"/>
    </source>
</evidence>
<gene>
    <name evidence="10" type="ORF">A9Q84_05615</name>
</gene>
<comment type="caution">
    <text evidence="10">The sequence shown here is derived from an EMBL/GenBank/DDBJ whole genome shotgun (WGS) entry which is preliminary data.</text>
</comment>
<dbReference type="GO" id="GO:0005829">
    <property type="term" value="C:cytosol"/>
    <property type="evidence" value="ECO:0007669"/>
    <property type="project" value="TreeGrafter"/>
</dbReference>
<comment type="similarity">
    <text evidence="3 9">Belongs to the methylenetetrahydrofolate reductase family.</text>
</comment>
<dbReference type="EMBL" id="MAAO01000004">
    <property type="protein sequence ID" value="OUR98890.1"/>
    <property type="molecule type" value="Genomic_DNA"/>
</dbReference>
<comment type="catalytic activity">
    <reaction evidence="8">
        <text>(6S)-5-methyl-5,6,7,8-tetrahydrofolate + NAD(+) = (6R)-5,10-methylene-5,6,7,8-tetrahydrofolate + NADH + H(+)</text>
        <dbReference type="Rhea" id="RHEA:19821"/>
        <dbReference type="ChEBI" id="CHEBI:15378"/>
        <dbReference type="ChEBI" id="CHEBI:15636"/>
        <dbReference type="ChEBI" id="CHEBI:18608"/>
        <dbReference type="ChEBI" id="CHEBI:57540"/>
        <dbReference type="ChEBI" id="CHEBI:57945"/>
        <dbReference type="EC" id="1.5.1.54"/>
    </reaction>
    <physiologicalReaction direction="right-to-left" evidence="8">
        <dbReference type="Rhea" id="RHEA:19823"/>
    </physiologicalReaction>
</comment>
<evidence type="ECO:0000256" key="7">
    <source>
        <dbReference type="ARBA" id="ARBA00034478"/>
    </source>
</evidence>
<sequence length="316" mass="35894">MKIIEHLDRAKNKELLCSYEIVPPPRGRSVQDIIDIVEAIQPYNPPWIDVTSHAAGAFYNEKADGSIERKIFKKRPGTIGICGIIQNRFNIDTCVHLLSLGFTKEETEDALIELNFLGIHNVLALRGDAPNYNKKIDKTRHTNKYAIELVEQISEIKRGEFLHDISGARPLDFCTGVAGYPEKHFEAPNMSFDIKMLKAKVDAGADYITTQMFFDNEKYFSFVKDCRDAGITVPIIPGIKIIKNLNQLASIPKHFYVDFPNEFVDEAMENQEHIKDIGLEWAMKQCQGLVDAGAPCLHFYIMNDTKSVIEVVKKFR</sequence>
<dbReference type="Proteomes" id="UP000196531">
    <property type="component" value="Unassembled WGS sequence"/>
</dbReference>
<evidence type="ECO:0000256" key="6">
    <source>
        <dbReference type="ARBA" id="ARBA00023002"/>
    </source>
</evidence>
<organism evidence="10 11">
    <name type="scientific">Halobacteriovorax marinus</name>
    <dbReference type="NCBI Taxonomy" id="97084"/>
    <lineage>
        <taxon>Bacteria</taxon>
        <taxon>Pseudomonadati</taxon>
        <taxon>Bdellovibrionota</taxon>
        <taxon>Bacteriovoracia</taxon>
        <taxon>Bacteriovoracales</taxon>
        <taxon>Halobacteriovoraceae</taxon>
        <taxon>Halobacteriovorax</taxon>
    </lineage>
</organism>